<dbReference type="Proteomes" id="UP000652761">
    <property type="component" value="Unassembled WGS sequence"/>
</dbReference>
<feature type="compositionally biased region" description="Basic residues" evidence="1">
    <location>
        <begin position="190"/>
        <end position="202"/>
    </location>
</feature>
<evidence type="ECO:0000313" key="3">
    <source>
        <dbReference type="Proteomes" id="UP000652761"/>
    </source>
</evidence>
<reference evidence="2" key="1">
    <citation type="submission" date="2017-07" db="EMBL/GenBank/DDBJ databases">
        <title>Taro Niue Genome Assembly and Annotation.</title>
        <authorList>
            <person name="Atibalentja N."/>
            <person name="Keating K."/>
            <person name="Fields C.J."/>
        </authorList>
    </citation>
    <scope>NUCLEOTIDE SEQUENCE</scope>
    <source>
        <strain evidence="2">Niue_2</strain>
        <tissue evidence="2">Leaf</tissue>
    </source>
</reference>
<protein>
    <submittedName>
        <fullName evidence="2">Uncharacterized protein</fullName>
    </submittedName>
</protein>
<accession>A0A843WM28</accession>
<evidence type="ECO:0000313" key="2">
    <source>
        <dbReference type="EMBL" id="MQM10929.1"/>
    </source>
</evidence>
<feature type="region of interest" description="Disordered" evidence="1">
    <location>
        <begin position="163"/>
        <end position="218"/>
    </location>
</feature>
<dbReference type="EMBL" id="NMUH01004823">
    <property type="protein sequence ID" value="MQM10929.1"/>
    <property type="molecule type" value="Genomic_DNA"/>
</dbReference>
<comment type="caution">
    <text evidence="2">The sequence shown here is derived from an EMBL/GenBank/DDBJ whole genome shotgun (WGS) entry which is preliminary data.</text>
</comment>
<name>A0A843WM28_COLES</name>
<proteinExistence type="predicted"/>
<sequence>MMPSRSVQSVCVHRLRHLRSASRSPPIVSPISVQPLVQPLHPASPSIISPSPSNVSGPFMDSDALIRHFLCEENALFLAIDEVIADEGDDFYFNLINEAEDNNVDPEEDPHLQLTVNEFNPLATWFKGRRKAMNASTSSRRTVASNFGERKGKVSCWVFVSQGAPTSQKSPSSPDDQEGSEDSSSTRLLHLGRLRSRKRKNPRSSSFEAEGKGETKKSMSYGVGATADIFPSCKEVRPEEEFLWLDLLAFKSALSVMVGQGSWAAEMRWAARALWATPHGPRW</sequence>
<dbReference type="AlphaFoldDB" id="A0A843WM28"/>
<feature type="compositionally biased region" description="Polar residues" evidence="1">
    <location>
        <begin position="163"/>
        <end position="174"/>
    </location>
</feature>
<keyword evidence="3" id="KW-1185">Reference proteome</keyword>
<evidence type="ECO:0000256" key="1">
    <source>
        <dbReference type="SAM" id="MobiDB-lite"/>
    </source>
</evidence>
<gene>
    <name evidence="2" type="ORF">Taro_043829</name>
</gene>
<organism evidence="2 3">
    <name type="scientific">Colocasia esculenta</name>
    <name type="common">Wild taro</name>
    <name type="synonym">Arum esculentum</name>
    <dbReference type="NCBI Taxonomy" id="4460"/>
    <lineage>
        <taxon>Eukaryota</taxon>
        <taxon>Viridiplantae</taxon>
        <taxon>Streptophyta</taxon>
        <taxon>Embryophyta</taxon>
        <taxon>Tracheophyta</taxon>
        <taxon>Spermatophyta</taxon>
        <taxon>Magnoliopsida</taxon>
        <taxon>Liliopsida</taxon>
        <taxon>Araceae</taxon>
        <taxon>Aroideae</taxon>
        <taxon>Colocasieae</taxon>
        <taxon>Colocasia</taxon>
    </lineage>
</organism>